<evidence type="ECO:0000256" key="12">
    <source>
        <dbReference type="ARBA" id="ARBA00047899"/>
    </source>
</evidence>
<organism evidence="16 17">
    <name type="scientific">Microdochium trichocladiopsis</name>
    <dbReference type="NCBI Taxonomy" id="1682393"/>
    <lineage>
        <taxon>Eukaryota</taxon>
        <taxon>Fungi</taxon>
        <taxon>Dikarya</taxon>
        <taxon>Ascomycota</taxon>
        <taxon>Pezizomycotina</taxon>
        <taxon>Sordariomycetes</taxon>
        <taxon>Xylariomycetidae</taxon>
        <taxon>Xylariales</taxon>
        <taxon>Microdochiaceae</taxon>
        <taxon>Microdochium</taxon>
    </lineage>
</organism>
<accession>A0A9P9BR22</accession>
<evidence type="ECO:0000256" key="3">
    <source>
        <dbReference type="ARBA" id="ARBA00022448"/>
    </source>
</evidence>
<dbReference type="InterPro" id="IPR045269">
    <property type="entry name" value="Atg1-like"/>
</dbReference>
<sequence>MPADHSLANVLEAWKLETEFQPNGEHHHKSDGGVDCWQLVKHLGGGAFGSVYKQRCRSGAAANTVRAVKHVSKRHSKFSERELMALITFSDMRVPEYAKHFVSCLGWFEDTEHLYIAMEFMEHGDLQRYVNHTILSEPEAAQIVSQVATGLQCMHRKGFVHRDLKPLNILVSHPGPVWHVKIADFGLSKNLNGTALDTHGIGTHGYVAPEQLDDGADSYTPAVDIFALGCVAYCLRTGRPPFQSPCPLMEYARDPRCFPIEPLDDSSAKCARFIQSAMAAKPDDRPSIEMVLGHPWLGEGSSNNQRPSLSSPEPSWGLSGAGSSSQWENTFPSAQATAAMNPEPSPATSPASSDPWKASSSSTPNHEAELRLGPQYFQPDYAAPPLTPPGSQRPTTGSSYQQWPVPPWADKSSIVTPADTPPDVGSHQQLAKPPVPGKKLESFPPKGCTGYQLPLENSNLHRNGYTKQPAQAVGAEKQQLEQNLRSAPPVIKEDHAAHMAAVLDDYQSKPGSTGSRRQAKTEKSLTALAVPPPPPRQRARPAGARPCEHWAPRKCQNLSKQCCECMDRRPITPDGRYAKHVDGLGDFDNGKRWNYYCPNCKRYGDKQWTTPKLNDVGVLGRIYNALMTKKS</sequence>
<feature type="region of interest" description="Disordered" evidence="14">
    <location>
        <begin position="505"/>
        <end position="545"/>
    </location>
</feature>
<evidence type="ECO:0000256" key="8">
    <source>
        <dbReference type="ARBA" id="ARBA00022840"/>
    </source>
</evidence>
<feature type="compositionally biased region" description="Polar residues" evidence="14">
    <location>
        <begin position="300"/>
        <end position="313"/>
    </location>
</feature>
<dbReference type="EMBL" id="JAGTJQ010000005">
    <property type="protein sequence ID" value="KAH7031487.1"/>
    <property type="molecule type" value="Genomic_DNA"/>
</dbReference>
<feature type="compositionally biased region" description="Low complexity" evidence="14">
    <location>
        <begin position="346"/>
        <end position="362"/>
    </location>
</feature>
<dbReference type="CDD" id="cd14014">
    <property type="entry name" value="STKc_PknB_like"/>
    <property type="match status" value="1"/>
</dbReference>
<evidence type="ECO:0000256" key="11">
    <source>
        <dbReference type="ARBA" id="ARBA00030237"/>
    </source>
</evidence>
<evidence type="ECO:0000256" key="10">
    <source>
        <dbReference type="ARBA" id="ARBA00023006"/>
    </source>
</evidence>
<keyword evidence="5" id="KW-0808">Transferase</keyword>
<dbReference type="GO" id="GO:0005829">
    <property type="term" value="C:cytosol"/>
    <property type="evidence" value="ECO:0007669"/>
    <property type="project" value="TreeGrafter"/>
</dbReference>
<protein>
    <recommendedName>
        <fullName evidence="2">non-specific serine/threonine protein kinase</fullName>
        <ecNumber evidence="2">2.7.11.1</ecNumber>
    </recommendedName>
    <alternativeName>
        <fullName evidence="11">Autophagy-related protein 1</fullName>
    </alternativeName>
</protein>
<evidence type="ECO:0000256" key="14">
    <source>
        <dbReference type="SAM" id="MobiDB-lite"/>
    </source>
</evidence>
<dbReference type="InterPro" id="IPR011009">
    <property type="entry name" value="Kinase-like_dom_sf"/>
</dbReference>
<evidence type="ECO:0000259" key="15">
    <source>
        <dbReference type="PROSITE" id="PS50011"/>
    </source>
</evidence>
<evidence type="ECO:0000256" key="13">
    <source>
        <dbReference type="ARBA" id="ARBA00048679"/>
    </source>
</evidence>
<evidence type="ECO:0000313" key="17">
    <source>
        <dbReference type="Proteomes" id="UP000756346"/>
    </source>
</evidence>
<comment type="catalytic activity">
    <reaction evidence="12">
        <text>L-threonyl-[protein] + ATP = O-phospho-L-threonyl-[protein] + ADP + H(+)</text>
        <dbReference type="Rhea" id="RHEA:46608"/>
        <dbReference type="Rhea" id="RHEA-COMP:11060"/>
        <dbReference type="Rhea" id="RHEA-COMP:11605"/>
        <dbReference type="ChEBI" id="CHEBI:15378"/>
        <dbReference type="ChEBI" id="CHEBI:30013"/>
        <dbReference type="ChEBI" id="CHEBI:30616"/>
        <dbReference type="ChEBI" id="CHEBI:61977"/>
        <dbReference type="ChEBI" id="CHEBI:456216"/>
        <dbReference type="EC" id="2.7.11.1"/>
    </reaction>
</comment>
<reference evidence="16" key="1">
    <citation type="journal article" date="2021" name="Nat. Commun.">
        <title>Genetic determinants of endophytism in the Arabidopsis root mycobiome.</title>
        <authorList>
            <person name="Mesny F."/>
            <person name="Miyauchi S."/>
            <person name="Thiergart T."/>
            <person name="Pickel B."/>
            <person name="Atanasova L."/>
            <person name="Karlsson M."/>
            <person name="Huettel B."/>
            <person name="Barry K.W."/>
            <person name="Haridas S."/>
            <person name="Chen C."/>
            <person name="Bauer D."/>
            <person name="Andreopoulos W."/>
            <person name="Pangilinan J."/>
            <person name="LaButti K."/>
            <person name="Riley R."/>
            <person name="Lipzen A."/>
            <person name="Clum A."/>
            <person name="Drula E."/>
            <person name="Henrissat B."/>
            <person name="Kohler A."/>
            <person name="Grigoriev I.V."/>
            <person name="Martin F.M."/>
            <person name="Hacquard S."/>
        </authorList>
    </citation>
    <scope>NUCLEOTIDE SEQUENCE</scope>
    <source>
        <strain evidence="16">MPI-CAGE-CH-0230</strain>
    </source>
</reference>
<dbReference type="Gene3D" id="1.10.510.10">
    <property type="entry name" value="Transferase(Phosphotransferase) domain 1"/>
    <property type="match status" value="1"/>
</dbReference>
<comment type="caution">
    <text evidence="16">The sequence shown here is derived from an EMBL/GenBank/DDBJ whole genome shotgun (WGS) entry which is preliminary data.</text>
</comment>
<evidence type="ECO:0000256" key="7">
    <source>
        <dbReference type="ARBA" id="ARBA00022777"/>
    </source>
</evidence>
<proteinExistence type="predicted"/>
<keyword evidence="6" id="KW-0547">Nucleotide-binding</keyword>
<evidence type="ECO:0000256" key="6">
    <source>
        <dbReference type="ARBA" id="ARBA00022741"/>
    </source>
</evidence>
<keyword evidence="10" id="KW-0072">Autophagy</keyword>
<feature type="compositionally biased region" description="Polar residues" evidence="14">
    <location>
        <begin position="389"/>
        <end position="402"/>
    </location>
</feature>
<dbReference type="GO" id="GO:0015031">
    <property type="term" value="P:protein transport"/>
    <property type="evidence" value="ECO:0007669"/>
    <property type="project" value="UniProtKB-KW"/>
</dbReference>
<dbReference type="GO" id="GO:0005776">
    <property type="term" value="C:autophagosome"/>
    <property type="evidence" value="ECO:0007669"/>
    <property type="project" value="TreeGrafter"/>
</dbReference>
<dbReference type="PROSITE" id="PS50011">
    <property type="entry name" value="PROTEIN_KINASE_DOM"/>
    <property type="match status" value="1"/>
</dbReference>
<dbReference type="SMART" id="SM00220">
    <property type="entry name" value="S_TKc"/>
    <property type="match status" value="1"/>
</dbReference>
<gene>
    <name evidence="16" type="ORF">B0I36DRAFT_123223</name>
</gene>
<dbReference type="GO" id="GO:0004674">
    <property type="term" value="F:protein serine/threonine kinase activity"/>
    <property type="evidence" value="ECO:0007669"/>
    <property type="project" value="UniProtKB-KW"/>
</dbReference>
<dbReference type="GO" id="GO:0034045">
    <property type="term" value="C:phagophore assembly site membrane"/>
    <property type="evidence" value="ECO:0007669"/>
    <property type="project" value="UniProtKB-SubCell"/>
</dbReference>
<dbReference type="GO" id="GO:0005524">
    <property type="term" value="F:ATP binding"/>
    <property type="evidence" value="ECO:0007669"/>
    <property type="project" value="UniProtKB-KW"/>
</dbReference>
<comment type="catalytic activity">
    <reaction evidence="13">
        <text>L-seryl-[protein] + ATP = O-phospho-L-seryl-[protein] + ADP + H(+)</text>
        <dbReference type="Rhea" id="RHEA:17989"/>
        <dbReference type="Rhea" id="RHEA-COMP:9863"/>
        <dbReference type="Rhea" id="RHEA-COMP:11604"/>
        <dbReference type="ChEBI" id="CHEBI:15378"/>
        <dbReference type="ChEBI" id="CHEBI:29999"/>
        <dbReference type="ChEBI" id="CHEBI:30616"/>
        <dbReference type="ChEBI" id="CHEBI:83421"/>
        <dbReference type="ChEBI" id="CHEBI:456216"/>
        <dbReference type="EC" id="2.7.11.1"/>
    </reaction>
</comment>
<dbReference type="PANTHER" id="PTHR24348:SF22">
    <property type="entry name" value="NON-SPECIFIC SERINE_THREONINE PROTEIN KINASE"/>
    <property type="match status" value="1"/>
</dbReference>
<dbReference type="OrthoDB" id="10252171at2759"/>
<dbReference type="InterPro" id="IPR008271">
    <property type="entry name" value="Ser/Thr_kinase_AS"/>
</dbReference>
<dbReference type="SUPFAM" id="SSF56112">
    <property type="entry name" value="Protein kinase-like (PK-like)"/>
    <property type="match status" value="1"/>
</dbReference>
<keyword evidence="17" id="KW-1185">Reference proteome</keyword>
<evidence type="ECO:0000256" key="9">
    <source>
        <dbReference type="ARBA" id="ARBA00022927"/>
    </source>
</evidence>
<dbReference type="PROSITE" id="PS00108">
    <property type="entry name" value="PROTEIN_KINASE_ST"/>
    <property type="match status" value="1"/>
</dbReference>
<comment type="subcellular location">
    <subcellularLocation>
        <location evidence="1">Preautophagosomal structure membrane</location>
        <topology evidence="1">Peripheral membrane protein</topology>
    </subcellularLocation>
</comment>
<keyword evidence="3" id="KW-0813">Transport</keyword>
<dbReference type="Proteomes" id="UP000756346">
    <property type="component" value="Unassembled WGS sequence"/>
</dbReference>
<evidence type="ECO:0000256" key="4">
    <source>
        <dbReference type="ARBA" id="ARBA00022527"/>
    </source>
</evidence>
<feature type="domain" description="Protein kinase" evidence="15">
    <location>
        <begin position="37"/>
        <end position="297"/>
    </location>
</feature>
<feature type="region of interest" description="Disordered" evidence="14">
    <location>
        <begin position="293"/>
        <end position="462"/>
    </location>
</feature>
<dbReference type="AlphaFoldDB" id="A0A9P9BR22"/>
<evidence type="ECO:0000256" key="1">
    <source>
        <dbReference type="ARBA" id="ARBA00004623"/>
    </source>
</evidence>
<evidence type="ECO:0000256" key="5">
    <source>
        <dbReference type="ARBA" id="ARBA00022679"/>
    </source>
</evidence>
<keyword evidence="9" id="KW-0653">Protein transport</keyword>
<dbReference type="Pfam" id="PF00069">
    <property type="entry name" value="Pkinase"/>
    <property type="match status" value="1"/>
</dbReference>
<dbReference type="GO" id="GO:0010506">
    <property type="term" value="P:regulation of autophagy"/>
    <property type="evidence" value="ECO:0007669"/>
    <property type="project" value="InterPro"/>
</dbReference>
<dbReference type="PANTHER" id="PTHR24348">
    <property type="entry name" value="SERINE/THREONINE-PROTEIN KINASE UNC-51-RELATED"/>
    <property type="match status" value="1"/>
</dbReference>
<evidence type="ECO:0000256" key="2">
    <source>
        <dbReference type="ARBA" id="ARBA00012513"/>
    </source>
</evidence>
<evidence type="ECO:0000313" key="16">
    <source>
        <dbReference type="EMBL" id="KAH7031487.1"/>
    </source>
</evidence>
<dbReference type="RefSeq" id="XP_046013167.1">
    <property type="nucleotide sequence ID" value="XM_046148072.1"/>
</dbReference>
<dbReference type="GeneID" id="70177618"/>
<dbReference type="EC" id="2.7.11.1" evidence="2"/>
<feature type="compositionally biased region" description="Polar residues" evidence="14">
    <location>
        <begin position="321"/>
        <end position="338"/>
    </location>
</feature>
<name>A0A9P9BR22_9PEZI</name>
<dbReference type="InterPro" id="IPR000719">
    <property type="entry name" value="Prot_kinase_dom"/>
</dbReference>
<keyword evidence="7 16" id="KW-0418">Kinase</keyword>
<keyword evidence="4" id="KW-0723">Serine/threonine-protein kinase</keyword>
<dbReference type="GO" id="GO:0000045">
    <property type="term" value="P:autophagosome assembly"/>
    <property type="evidence" value="ECO:0007669"/>
    <property type="project" value="TreeGrafter"/>
</dbReference>
<keyword evidence="8" id="KW-0067">ATP-binding</keyword>